<dbReference type="PROSITE" id="PS50893">
    <property type="entry name" value="ABC_TRANSPORTER_2"/>
    <property type="match status" value="1"/>
</dbReference>
<feature type="domain" description="ABC transporter" evidence="7">
    <location>
        <begin position="17"/>
        <end position="210"/>
    </location>
</feature>
<keyword evidence="6" id="KW-0472">Membrane</keyword>
<keyword evidence="5" id="KW-1278">Translocase</keyword>
<dbReference type="OrthoDB" id="9800654at2"/>
<dbReference type="InterPro" id="IPR027417">
    <property type="entry name" value="P-loop_NTPase"/>
</dbReference>
<dbReference type="SMART" id="SM00382">
    <property type="entry name" value="AAA"/>
    <property type="match status" value="1"/>
</dbReference>
<evidence type="ECO:0000313" key="8">
    <source>
        <dbReference type="EMBL" id="PXW78510.1"/>
    </source>
</evidence>
<dbReference type="AlphaFoldDB" id="A0A2V3VAB0"/>
<dbReference type="GO" id="GO:0005524">
    <property type="term" value="F:ATP binding"/>
    <property type="evidence" value="ECO:0007669"/>
    <property type="project" value="UniProtKB-KW"/>
</dbReference>
<dbReference type="InterPro" id="IPR003439">
    <property type="entry name" value="ABC_transporter-like_ATP-bd"/>
</dbReference>
<keyword evidence="2" id="KW-0547">Nucleotide-binding</keyword>
<reference evidence="8 9" key="1">
    <citation type="submission" date="2018-05" db="EMBL/GenBank/DDBJ databases">
        <title>Genomic Encyclopedia of Type Strains, Phase IV (KMG-IV): sequencing the most valuable type-strain genomes for metagenomic binning, comparative biology and taxonomic classification.</title>
        <authorList>
            <person name="Goeker M."/>
        </authorList>
    </citation>
    <scope>NUCLEOTIDE SEQUENCE [LARGE SCALE GENOMIC DNA]</scope>
    <source>
        <strain evidence="8 9">DSM 3183</strain>
    </source>
</reference>
<dbReference type="NCBIfam" id="TIGR01189">
    <property type="entry name" value="ccmA"/>
    <property type="match status" value="1"/>
</dbReference>
<evidence type="ECO:0000259" key="7">
    <source>
        <dbReference type="PROSITE" id="PS50893"/>
    </source>
</evidence>
<dbReference type="EMBL" id="QJJM01000002">
    <property type="protein sequence ID" value="PXW78510.1"/>
    <property type="molecule type" value="Genomic_DNA"/>
</dbReference>
<dbReference type="Gene3D" id="3.40.50.300">
    <property type="entry name" value="P-loop containing nucleotide triphosphate hydrolases"/>
    <property type="match status" value="1"/>
</dbReference>
<evidence type="ECO:0000256" key="5">
    <source>
        <dbReference type="ARBA" id="ARBA00022967"/>
    </source>
</evidence>
<evidence type="ECO:0000256" key="3">
    <source>
        <dbReference type="ARBA" id="ARBA00022748"/>
    </source>
</evidence>
<evidence type="ECO:0000313" key="9">
    <source>
        <dbReference type="Proteomes" id="UP000248014"/>
    </source>
</evidence>
<gene>
    <name evidence="8" type="ORF">C7451_102181</name>
</gene>
<organism evidence="8 9">
    <name type="scientific">Blastomonas natatoria</name>
    <dbReference type="NCBI Taxonomy" id="34015"/>
    <lineage>
        <taxon>Bacteria</taxon>
        <taxon>Pseudomonadati</taxon>
        <taxon>Pseudomonadota</taxon>
        <taxon>Alphaproteobacteria</taxon>
        <taxon>Sphingomonadales</taxon>
        <taxon>Sphingomonadaceae</taxon>
        <taxon>Blastomonas</taxon>
    </lineage>
</organism>
<name>A0A2V3VAB0_9SPHN</name>
<dbReference type="SUPFAM" id="SSF52540">
    <property type="entry name" value="P-loop containing nucleoside triphosphate hydrolases"/>
    <property type="match status" value="1"/>
</dbReference>
<sequence length="215" mass="22007">MAQDAAISKGFESSAALECVSLACLRGGRILFRGVSLKLSAGQALHVTGPNGLGKSSLIRVIAGLLPAYAGEIKATGRMALADEKVALDAGQPLARALGHWARLDGSAEADVSAALAAVDLAHLADVPVRFLSTGQRKRALLARISLSRAGIWLLDEPANGLDTASIARLGDLMARHRAGGGIVLAASHQPLPLEAAQTLALADFVPVAAAEDAE</sequence>
<dbReference type="InterPro" id="IPR005895">
    <property type="entry name" value="ABC_transptr_haem_export_CcmA"/>
</dbReference>
<dbReference type="Pfam" id="PF00005">
    <property type="entry name" value="ABC_tran"/>
    <property type="match status" value="1"/>
</dbReference>
<comment type="caution">
    <text evidence="8">The sequence shown here is derived from an EMBL/GenBank/DDBJ whole genome shotgun (WGS) entry which is preliminary data.</text>
</comment>
<proteinExistence type="predicted"/>
<dbReference type="GO" id="GO:0022857">
    <property type="term" value="F:transmembrane transporter activity"/>
    <property type="evidence" value="ECO:0007669"/>
    <property type="project" value="InterPro"/>
</dbReference>
<dbReference type="InterPro" id="IPR003593">
    <property type="entry name" value="AAA+_ATPase"/>
</dbReference>
<keyword evidence="3" id="KW-0201">Cytochrome c-type biogenesis</keyword>
<keyword evidence="9" id="KW-1185">Reference proteome</keyword>
<protein>
    <submittedName>
        <fullName evidence="8">Heme exporter protein A</fullName>
    </submittedName>
</protein>
<accession>A0A2V3VAB0</accession>
<keyword evidence="1" id="KW-0813">Transport</keyword>
<dbReference type="GO" id="GO:0017004">
    <property type="term" value="P:cytochrome complex assembly"/>
    <property type="evidence" value="ECO:0007669"/>
    <property type="project" value="UniProtKB-KW"/>
</dbReference>
<dbReference type="Proteomes" id="UP000248014">
    <property type="component" value="Unassembled WGS sequence"/>
</dbReference>
<dbReference type="PANTHER" id="PTHR43499">
    <property type="entry name" value="ABC TRANSPORTER I FAMILY MEMBER 1"/>
    <property type="match status" value="1"/>
</dbReference>
<keyword evidence="4" id="KW-0067">ATP-binding</keyword>
<evidence type="ECO:0000256" key="1">
    <source>
        <dbReference type="ARBA" id="ARBA00022448"/>
    </source>
</evidence>
<evidence type="ECO:0000256" key="6">
    <source>
        <dbReference type="ARBA" id="ARBA00023136"/>
    </source>
</evidence>
<evidence type="ECO:0000256" key="4">
    <source>
        <dbReference type="ARBA" id="ARBA00022840"/>
    </source>
</evidence>
<evidence type="ECO:0000256" key="2">
    <source>
        <dbReference type="ARBA" id="ARBA00022741"/>
    </source>
</evidence>
<dbReference type="RefSeq" id="WP_110297599.1">
    <property type="nucleotide sequence ID" value="NZ_QJJM01000002.1"/>
</dbReference>
<dbReference type="PANTHER" id="PTHR43499:SF1">
    <property type="entry name" value="ABC TRANSPORTER I FAMILY MEMBER 1"/>
    <property type="match status" value="1"/>
</dbReference>
<dbReference type="GO" id="GO:0016887">
    <property type="term" value="F:ATP hydrolysis activity"/>
    <property type="evidence" value="ECO:0007669"/>
    <property type="project" value="InterPro"/>
</dbReference>